<organism evidence="10 11">
    <name type="scientific">Candidozyma auris</name>
    <name type="common">Yeast</name>
    <name type="synonym">Candida auris</name>
    <dbReference type="NCBI Taxonomy" id="498019"/>
    <lineage>
        <taxon>Eukaryota</taxon>
        <taxon>Fungi</taxon>
        <taxon>Dikarya</taxon>
        <taxon>Ascomycota</taxon>
        <taxon>Saccharomycotina</taxon>
        <taxon>Pichiomycetes</taxon>
        <taxon>Metschnikowiaceae</taxon>
        <taxon>Candidozyma</taxon>
    </lineage>
</organism>
<keyword evidence="7" id="KW-0057">Aromatic amino acid biosynthesis</keyword>
<evidence type="ECO:0000256" key="8">
    <source>
        <dbReference type="ARBA" id="ARBA00023235"/>
    </source>
</evidence>
<dbReference type="InterPro" id="IPR013785">
    <property type="entry name" value="Aldolase_TIM"/>
</dbReference>
<dbReference type="VEuPathDB" id="FungiDB:CJI96_0003115"/>
<evidence type="ECO:0000256" key="7">
    <source>
        <dbReference type="ARBA" id="ARBA00023141"/>
    </source>
</evidence>
<keyword evidence="8" id="KW-0413">Isomerase</keyword>
<keyword evidence="5" id="KW-0028">Amino-acid biosynthesis</keyword>
<evidence type="ECO:0000256" key="6">
    <source>
        <dbReference type="ARBA" id="ARBA00022822"/>
    </source>
</evidence>
<comment type="similarity">
    <text evidence="2">Belongs to the TrpF family.</text>
</comment>
<dbReference type="SUPFAM" id="SSF51366">
    <property type="entry name" value="Ribulose-phoshate binding barrel"/>
    <property type="match status" value="1"/>
</dbReference>
<evidence type="ECO:0000313" key="10">
    <source>
        <dbReference type="EMBL" id="KND96656.1"/>
    </source>
</evidence>
<dbReference type="GO" id="GO:0004640">
    <property type="term" value="F:phosphoribosylanthranilate isomerase activity"/>
    <property type="evidence" value="ECO:0007669"/>
    <property type="project" value="UniProtKB-EC"/>
</dbReference>
<sequence length="258" mass="28458">MPAKIVKICGIRKLDDAIAAIDAGADMLGVIMVPGRKRTVDHAEAKLIAEAALTSRFDKSRRFVSAKELNEYIASQSFASFEDYLLAYRDLILKNGPFLTGVFRNQNPKTVFELAEELNLDFIQLHGSEDPAEYMALNSERKFGIVKRFVIPTQTASMTDFLKTLSDSKDMGFALPLLDSELGGEGKPIDWSLINDLQGSYILAGGLTPDNLISTKKYSDKIVGYDVSGGVEDENGEKVHDKIRLFVTEGKKIGIQSQ</sequence>
<accession>A0A0L0NR86</accession>
<dbReference type="EC" id="5.3.1.24" evidence="3"/>
<dbReference type="Proteomes" id="UP000037122">
    <property type="component" value="Unassembled WGS sequence"/>
</dbReference>
<dbReference type="Gene3D" id="3.20.20.70">
    <property type="entry name" value="Aldolase class I"/>
    <property type="match status" value="1"/>
</dbReference>
<reference evidence="11" key="1">
    <citation type="journal article" date="2015" name="BMC Genomics">
        <title>Draft genome of a commonly misdiagnosed multidrug resistant pathogen Candida auris.</title>
        <authorList>
            <person name="Chatterjee S."/>
            <person name="Alampalli S.V."/>
            <person name="Nageshan R.K."/>
            <person name="Chettiar S.T."/>
            <person name="Joshi S."/>
            <person name="Tatu U.S."/>
        </authorList>
    </citation>
    <scope>NUCLEOTIDE SEQUENCE [LARGE SCALE GENOMIC DNA]</scope>
    <source>
        <strain evidence="11">6684</strain>
    </source>
</reference>
<dbReference type="InterPro" id="IPR044643">
    <property type="entry name" value="TrpF_fam"/>
</dbReference>
<dbReference type="InterPro" id="IPR001240">
    <property type="entry name" value="PRAI_dom"/>
</dbReference>
<dbReference type="VEuPathDB" id="FungiDB:CJJ07_005396"/>
<dbReference type="VEuPathDB" id="FungiDB:CJJ09_003527"/>
<dbReference type="EMBL" id="LGST01000051">
    <property type="protein sequence ID" value="KND96656.1"/>
    <property type="molecule type" value="Genomic_DNA"/>
</dbReference>
<name>A0A0L0NR86_CANAR</name>
<feature type="domain" description="N-(5'phosphoribosyl) anthranilate isomerase (PRAI)" evidence="9">
    <location>
        <begin position="90"/>
        <end position="248"/>
    </location>
</feature>
<dbReference type="PANTHER" id="PTHR42894:SF1">
    <property type="entry name" value="N-(5'-PHOSPHORIBOSYL)ANTHRANILATE ISOMERASE"/>
    <property type="match status" value="1"/>
</dbReference>
<gene>
    <name evidence="10" type="ORF">QG37_06954</name>
</gene>
<dbReference type="CDD" id="cd00405">
    <property type="entry name" value="PRAI"/>
    <property type="match status" value="1"/>
</dbReference>
<evidence type="ECO:0000256" key="3">
    <source>
        <dbReference type="ARBA" id="ARBA00012572"/>
    </source>
</evidence>
<keyword evidence="6" id="KW-0822">Tryptophan biosynthesis</keyword>
<comment type="caution">
    <text evidence="10">The sequence shown here is derived from an EMBL/GenBank/DDBJ whole genome shotgun (WGS) entry which is preliminary data.</text>
</comment>
<evidence type="ECO:0000313" key="11">
    <source>
        <dbReference type="Proteomes" id="UP000037122"/>
    </source>
</evidence>
<dbReference type="GO" id="GO:0000162">
    <property type="term" value="P:L-tryptophan biosynthetic process"/>
    <property type="evidence" value="ECO:0007669"/>
    <property type="project" value="UniProtKB-UniPathway"/>
</dbReference>
<dbReference type="Pfam" id="PF00697">
    <property type="entry name" value="PRAI"/>
    <property type="match status" value="1"/>
</dbReference>
<comment type="pathway">
    <text evidence="1">Amino-acid biosynthesis; L-tryptophan biosynthesis; L-tryptophan from chorismate: step 3/5.</text>
</comment>
<evidence type="ECO:0000256" key="5">
    <source>
        <dbReference type="ARBA" id="ARBA00022605"/>
    </source>
</evidence>
<dbReference type="InterPro" id="IPR011060">
    <property type="entry name" value="RibuloseP-bd_barrel"/>
</dbReference>
<dbReference type="VEuPathDB" id="FungiDB:QG37_06954"/>
<dbReference type="HAMAP" id="MF_00135">
    <property type="entry name" value="PRAI"/>
    <property type="match status" value="1"/>
</dbReference>
<dbReference type="VEuPathDB" id="FungiDB:B9J08_001272"/>
<protein>
    <recommendedName>
        <fullName evidence="4">N-(5'-phosphoribosyl)anthranilate isomerase</fullName>
        <ecNumber evidence="3">5.3.1.24</ecNumber>
    </recommendedName>
</protein>
<dbReference type="UniPathway" id="UPA00035">
    <property type="reaction ID" value="UER00042"/>
</dbReference>
<evidence type="ECO:0000256" key="1">
    <source>
        <dbReference type="ARBA" id="ARBA00004664"/>
    </source>
</evidence>
<evidence type="ECO:0000256" key="4">
    <source>
        <dbReference type="ARBA" id="ARBA00022272"/>
    </source>
</evidence>
<evidence type="ECO:0000259" key="9">
    <source>
        <dbReference type="Pfam" id="PF00697"/>
    </source>
</evidence>
<proteinExistence type="inferred from homology"/>
<dbReference type="VEuPathDB" id="FungiDB:CJI97_001334"/>
<evidence type="ECO:0000256" key="2">
    <source>
        <dbReference type="ARBA" id="ARBA00007571"/>
    </source>
</evidence>
<dbReference type="PANTHER" id="PTHR42894">
    <property type="entry name" value="N-(5'-PHOSPHORIBOSYL)ANTHRANILATE ISOMERASE"/>
    <property type="match status" value="1"/>
</dbReference>
<dbReference type="AlphaFoldDB" id="A0A0L0NR86"/>